<dbReference type="InterPro" id="IPR011876">
    <property type="entry name" value="IsopentenylPP_isomerase_typ1"/>
</dbReference>
<dbReference type="Proteomes" id="UP000023464">
    <property type="component" value="Unassembled WGS sequence"/>
</dbReference>
<comment type="pathway">
    <text evidence="1 10">Isoprenoid biosynthesis; dimethylallyl diphosphate biosynthesis; dimethylallyl diphosphate from isopentenyl diphosphate: step 1/1.</text>
</comment>
<feature type="active site" evidence="10 11">
    <location>
        <position position="112"/>
    </location>
</feature>
<dbReference type="PROSITE" id="PS51462">
    <property type="entry name" value="NUDIX"/>
    <property type="match status" value="1"/>
</dbReference>
<dbReference type="NCBIfam" id="TIGR02150">
    <property type="entry name" value="IPP_isom_1"/>
    <property type="match status" value="1"/>
</dbReference>
<dbReference type="NCBIfam" id="NF002995">
    <property type="entry name" value="PRK03759.1"/>
    <property type="match status" value="1"/>
</dbReference>
<dbReference type="InterPro" id="IPR056375">
    <property type="entry name" value="Idi_bact"/>
</dbReference>
<keyword evidence="9 10" id="KW-0413">Isomerase</keyword>
<dbReference type="Pfam" id="PF00293">
    <property type="entry name" value="NUDIX"/>
    <property type="match status" value="1"/>
</dbReference>
<evidence type="ECO:0000256" key="5">
    <source>
        <dbReference type="ARBA" id="ARBA00022723"/>
    </source>
</evidence>
<dbReference type="GO" id="GO:0050992">
    <property type="term" value="P:dimethylallyl diphosphate biosynthetic process"/>
    <property type="evidence" value="ECO:0007669"/>
    <property type="project" value="UniProtKB-UniRule"/>
</dbReference>
<evidence type="ECO:0000256" key="7">
    <source>
        <dbReference type="ARBA" id="ARBA00023211"/>
    </source>
</evidence>
<dbReference type="SUPFAM" id="SSF55811">
    <property type="entry name" value="Nudix"/>
    <property type="match status" value="1"/>
</dbReference>
<dbReference type="GO" id="GO:0004452">
    <property type="term" value="F:isopentenyl-diphosphate delta-isomerase activity"/>
    <property type="evidence" value="ECO:0007669"/>
    <property type="project" value="UniProtKB-UniRule"/>
</dbReference>
<evidence type="ECO:0000256" key="11">
    <source>
        <dbReference type="PIRSR" id="PIRSR018427-1"/>
    </source>
</evidence>
<feature type="binding site" evidence="10">
    <location>
        <position position="112"/>
    </location>
    <ligand>
        <name>Mn(2+)</name>
        <dbReference type="ChEBI" id="CHEBI:29035"/>
    </ligand>
</feature>
<comment type="caution">
    <text evidence="13">The sequence shown here is derived from an EMBL/GenBank/DDBJ whole genome shotgun (WGS) entry which is preliminary data.</text>
</comment>
<keyword evidence="6 10" id="KW-0460">Magnesium</keyword>
<feature type="binding site" evidence="10">
    <location>
        <position position="67"/>
    </location>
    <ligand>
        <name>Mn(2+)</name>
        <dbReference type="ChEBI" id="CHEBI:29035"/>
    </ligand>
</feature>
<evidence type="ECO:0000313" key="13">
    <source>
        <dbReference type="EMBL" id="EYU14570.1"/>
    </source>
</evidence>
<comment type="cofactor">
    <cofactor evidence="10">
        <name>Mg(2+)</name>
        <dbReference type="ChEBI" id="CHEBI:18420"/>
    </cofactor>
    <text evidence="10">Binds 1 Mg(2+) ion per subunit. The magnesium ion binds only when substrate is bound.</text>
</comment>
<sequence length="177" mass="20440">MDEILVLVDKYDNPIGSAGKNDIHQKGMLHRAFSIFIFDNKGNLLLQKRAATKYHSAGLWTNSCCGHPRVGEALEAAACRRLGEEMGLDCPLKKVSSFIYHAILPNDLIEYEYDHVFIGRFDKEPIINPDEVSDYKWVNPLKLRELINNAPDVYMVWFRKIIDGLSYQNIEEWQRLI</sequence>
<organism evidence="13 14">
    <name type="scientific">Photorhabdus aegyptia</name>
    <dbReference type="NCBI Taxonomy" id="2805098"/>
    <lineage>
        <taxon>Bacteria</taxon>
        <taxon>Pseudomonadati</taxon>
        <taxon>Pseudomonadota</taxon>
        <taxon>Gammaproteobacteria</taxon>
        <taxon>Enterobacterales</taxon>
        <taxon>Morganellaceae</taxon>
        <taxon>Photorhabdus</taxon>
    </lineage>
</organism>
<dbReference type="AlphaFoldDB" id="A0A022PJ91"/>
<evidence type="ECO:0000256" key="3">
    <source>
        <dbReference type="ARBA" id="ARBA00012057"/>
    </source>
</evidence>
<dbReference type="RefSeq" id="WP_036780356.1">
    <property type="nucleotide sequence ID" value="NZ_CAWLTM010000071.1"/>
</dbReference>
<evidence type="ECO:0000256" key="8">
    <source>
        <dbReference type="ARBA" id="ARBA00023229"/>
    </source>
</evidence>
<evidence type="ECO:0000256" key="10">
    <source>
        <dbReference type="HAMAP-Rule" id="MF_00202"/>
    </source>
</evidence>
<keyword evidence="4 10" id="KW-0963">Cytoplasm</keyword>
<dbReference type="InterPro" id="IPR015797">
    <property type="entry name" value="NUDIX_hydrolase-like_dom_sf"/>
</dbReference>
<feature type="domain" description="Nudix hydrolase" evidence="12">
    <location>
        <begin position="28"/>
        <end position="160"/>
    </location>
</feature>
<proteinExistence type="inferred from homology"/>
<dbReference type="HAMAP" id="MF_00202">
    <property type="entry name" value="Idi"/>
    <property type="match status" value="1"/>
</dbReference>
<protein>
    <recommendedName>
        <fullName evidence="3 10">Isopentenyl-diphosphate Delta-isomerase</fullName>
        <shortName evidence="10">IPP isomerase</shortName>
        <ecNumber evidence="3 10">5.3.3.2</ecNumber>
    </recommendedName>
    <alternativeName>
        <fullName evidence="10">IPP:DMAPP isomerase</fullName>
    </alternativeName>
    <alternativeName>
        <fullName evidence="10">Isopentenyl pyrophosphate isomerase</fullName>
    </alternativeName>
</protein>
<dbReference type="Gene3D" id="3.90.79.10">
    <property type="entry name" value="Nucleoside Triphosphate Pyrophosphohydrolase"/>
    <property type="match status" value="1"/>
</dbReference>
<keyword evidence="8 10" id="KW-0414">Isoprene biosynthesis</keyword>
<name>A0A022PJ91_9GAMM</name>
<dbReference type="GO" id="GO:0046872">
    <property type="term" value="F:metal ion binding"/>
    <property type="evidence" value="ECO:0007669"/>
    <property type="project" value="UniProtKB-KW"/>
</dbReference>
<dbReference type="GO" id="GO:0005737">
    <property type="term" value="C:cytoplasm"/>
    <property type="evidence" value="ECO:0007669"/>
    <property type="project" value="UniProtKB-SubCell"/>
</dbReference>
<comment type="similarity">
    <text evidence="2 10">Belongs to the IPP isomerase type 1 family.</text>
</comment>
<dbReference type="PANTHER" id="PTHR10885">
    <property type="entry name" value="ISOPENTENYL-DIPHOSPHATE DELTA-ISOMERASE"/>
    <property type="match status" value="1"/>
</dbReference>
<feature type="binding site" evidence="10">
    <location>
        <position position="24"/>
    </location>
    <ligand>
        <name>Mn(2+)</name>
        <dbReference type="ChEBI" id="CHEBI:29035"/>
    </ligand>
</feature>
<comment type="cofactor">
    <cofactor evidence="10">
        <name>Mn(2+)</name>
        <dbReference type="ChEBI" id="CHEBI:29035"/>
    </cofactor>
    <text evidence="10">Binds 1 Mn(2+) ion per subunit.</text>
</comment>
<keyword evidence="5 10" id="KW-0479">Metal-binding</keyword>
<feature type="binding site" evidence="10">
    <location>
        <position position="30"/>
    </location>
    <ligand>
        <name>Mn(2+)</name>
        <dbReference type="ChEBI" id="CHEBI:29035"/>
    </ligand>
</feature>
<feature type="binding site" evidence="10">
    <location>
        <position position="110"/>
    </location>
    <ligand>
        <name>Mn(2+)</name>
        <dbReference type="ChEBI" id="CHEBI:29035"/>
    </ligand>
</feature>
<dbReference type="PANTHER" id="PTHR10885:SF0">
    <property type="entry name" value="ISOPENTENYL-DIPHOSPHATE DELTA-ISOMERASE"/>
    <property type="match status" value="1"/>
</dbReference>
<comment type="catalytic activity">
    <reaction evidence="10">
        <text>isopentenyl diphosphate = dimethylallyl diphosphate</text>
        <dbReference type="Rhea" id="RHEA:23284"/>
        <dbReference type="ChEBI" id="CHEBI:57623"/>
        <dbReference type="ChEBI" id="CHEBI:128769"/>
        <dbReference type="EC" id="5.3.3.2"/>
    </reaction>
</comment>
<reference evidence="13 14" key="1">
    <citation type="submission" date="2014-03" db="EMBL/GenBank/DDBJ databases">
        <title>Draft Genome of Photorhabdus luminescens BA1, an Egyptian Isolate.</title>
        <authorList>
            <person name="Ghazal S."/>
            <person name="Hurst S.G.IV."/>
            <person name="Morris K."/>
            <person name="Thomas K."/>
            <person name="Tisa L.S."/>
        </authorList>
    </citation>
    <scope>NUCLEOTIDE SEQUENCE [LARGE SCALE GENOMIC DNA]</scope>
    <source>
        <strain evidence="13 14">BA1</strain>
    </source>
</reference>
<evidence type="ECO:0000256" key="9">
    <source>
        <dbReference type="ARBA" id="ARBA00023235"/>
    </source>
</evidence>
<comment type="subcellular location">
    <subcellularLocation>
        <location evidence="10">Cytoplasm</location>
    </subcellularLocation>
</comment>
<feature type="binding site" evidence="10">
    <location>
        <position position="85"/>
    </location>
    <ligand>
        <name>Mg(2+)</name>
        <dbReference type="ChEBI" id="CHEBI:18420"/>
    </ligand>
</feature>
<dbReference type="PATRIC" id="fig|1393736.3.peg.3011"/>
<comment type="subunit">
    <text evidence="10">Homodimer.</text>
</comment>
<dbReference type="CDD" id="cd02885">
    <property type="entry name" value="NUDIX_IPP_Isomerase"/>
    <property type="match status" value="1"/>
</dbReference>
<feature type="active site" evidence="10 11">
    <location>
        <position position="65"/>
    </location>
</feature>
<accession>A0A022PJ91</accession>
<evidence type="ECO:0000259" key="12">
    <source>
        <dbReference type="PROSITE" id="PS51462"/>
    </source>
</evidence>
<dbReference type="InterPro" id="IPR000086">
    <property type="entry name" value="NUDIX_hydrolase_dom"/>
</dbReference>
<comment type="function">
    <text evidence="10">Catalyzes the 1,3-allylic rearrangement of the homoallylic substrate isopentenyl (IPP) to its highly electrophilic allylic isomer, dimethylallyl diphosphate (DMAPP).</text>
</comment>
<dbReference type="UniPathway" id="UPA00059">
    <property type="reaction ID" value="UER00104"/>
</dbReference>
<keyword evidence="7 10" id="KW-0464">Manganese</keyword>
<dbReference type="GO" id="GO:0009240">
    <property type="term" value="P:isopentenyl diphosphate biosynthetic process"/>
    <property type="evidence" value="ECO:0007669"/>
    <property type="project" value="TreeGrafter"/>
</dbReference>
<evidence type="ECO:0000256" key="2">
    <source>
        <dbReference type="ARBA" id="ARBA00007579"/>
    </source>
</evidence>
<evidence type="ECO:0000256" key="1">
    <source>
        <dbReference type="ARBA" id="ARBA00004826"/>
    </source>
</evidence>
<evidence type="ECO:0000313" key="14">
    <source>
        <dbReference type="Proteomes" id="UP000023464"/>
    </source>
</evidence>
<evidence type="ECO:0000256" key="4">
    <source>
        <dbReference type="ARBA" id="ARBA00022490"/>
    </source>
</evidence>
<keyword evidence="14" id="KW-1185">Reference proteome</keyword>
<dbReference type="EC" id="5.3.3.2" evidence="3 10"/>
<dbReference type="PIRSF" id="PIRSF018427">
    <property type="entry name" value="Isopntndiph_ism"/>
    <property type="match status" value="1"/>
</dbReference>
<gene>
    <name evidence="10" type="primary">idi</name>
    <name evidence="13" type="ORF">BA1DRAFT_02942</name>
</gene>
<dbReference type="EMBL" id="JFGV01000044">
    <property type="protein sequence ID" value="EYU14570.1"/>
    <property type="molecule type" value="Genomic_DNA"/>
</dbReference>
<evidence type="ECO:0000256" key="6">
    <source>
        <dbReference type="ARBA" id="ARBA00022842"/>
    </source>
</evidence>